<proteinExistence type="predicted"/>
<feature type="signal peptide" evidence="3">
    <location>
        <begin position="1"/>
        <end position="23"/>
    </location>
</feature>
<accession>A0AAE0NFA7</accession>
<keyword evidence="2" id="KW-0812">Transmembrane</keyword>
<dbReference type="AlphaFoldDB" id="A0AAE0NFA7"/>
<keyword evidence="6" id="KW-1185">Reference proteome</keyword>
<evidence type="ECO:0000256" key="3">
    <source>
        <dbReference type="SAM" id="SignalP"/>
    </source>
</evidence>
<organism evidence="5 6">
    <name type="scientific">Lasiosphaeria ovina</name>
    <dbReference type="NCBI Taxonomy" id="92902"/>
    <lineage>
        <taxon>Eukaryota</taxon>
        <taxon>Fungi</taxon>
        <taxon>Dikarya</taxon>
        <taxon>Ascomycota</taxon>
        <taxon>Pezizomycotina</taxon>
        <taxon>Sordariomycetes</taxon>
        <taxon>Sordariomycetidae</taxon>
        <taxon>Sordariales</taxon>
        <taxon>Lasiosphaeriaceae</taxon>
        <taxon>Lasiosphaeria</taxon>
    </lineage>
</organism>
<keyword evidence="3" id="KW-0732">Signal</keyword>
<dbReference type="PANTHER" id="PTHR42028">
    <property type="entry name" value="CHROMOSOME 1, WHOLE GENOME SHOTGUN SEQUENCE"/>
    <property type="match status" value="1"/>
</dbReference>
<evidence type="ECO:0000313" key="6">
    <source>
        <dbReference type="Proteomes" id="UP001287356"/>
    </source>
</evidence>
<feature type="compositionally biased region" description="Polar residues" evidence="1">
    <location>
        <begin position="74"/>
        <end position="98"/>
    </location>
</feature>
<dbReference type="EMBL" id="JAULSN010000002">
    <property type="protein sequence ID" value="KAK3380366.1"/>
    <property type="molecule type" value="Genomic_DNA"/>
</dbReference>
<gene>
    <name evidence="5" type="ORF">B0T24DRAFT_191744</name>
</gene>
<comment type="caution">
    <text evidence="5">The sequence shown here is derived from an EMBL/GenBank/DDBJ whole genome shotgun (WGS) entry which is preliminary data.</text>
</comment>
<dbReference type="PANTHER" id="PTHR42028:SF1">
    <property type="entry name" value="YALI0E30657P"/>
    <property type="match status" value="1"/>
</dbReference>
<feature type="domain" description="DUF7137" evidence="4">
    <location>
        <begin position="119"/>
        <end position="250"/>
    </location>
</feature>
<dbReference type="Pfam" id="PF23585">
    <property type="entry name" value="DUF7137"/>
    <property type="match status" value="1"/>
</dbReference>
<dbReference type="Proteomes" id="UP001287356">
    <property type="component" value="Unassembled WGS sequence"/>
</dbReference>
<dbReference type="InterPro" id="IPR055561">
    <property type="entry name" value="DUF7137"/>
</dbReference>
<evidence type="ECO:0000256" key="2">
    <source>
        <dbReference type="SAM" id="Phobius"/>
    </source>
</evidence>
<reference evidence="5" key="1">
    <citation type="journal article" date="2023" name="Mol. Phylogenet. Evol.">
        <title>Genome-scale phylogeny and comparative genomics of the fungal order Sordariales.</title>
        <authorList>
            <person name="Hensen N."/>
            <person name="Bonometti L."/>
            <person name="Westerberg I."/>
            <person name="Brannstrom I.O."/>
            <person name="Guillou S."/>
            <person name="Cros-Aarteil S."/>
            <person name="Calhoun S."/>
            <person name="Haridas S."/>
            <person name="Kuo A."/>
            <person name="Mondo S."/>
            <person name="Pangilinan J."/>
            <person name="Riley R."/>
            <person name="LaButti K."/>
            <person name="Andreopoulos B."/>
            <person name="Lipzen A."/>
            <person name="Chen C."/>
            <person name="Yan M."/>
            <person name="Daum C."/>
            <person name="Ng V."/>
            <person name="Clum A."/>
            <person name="Steindorff A."/>
            <person name="Ohm R.A."/>
            <person name="Martin F."/>
            <person name="Silar P."/>
            <person name="Natvig D.O."/>
            <person name="Lalanne C."/>
            <person name="Gautier V."/>
            <person name="Ament-Velasquez S.L."/>
            <person name="Kruys A."/>
            <person name="Hutchinson M.I."/>
            <person name="Powell A.J."/>
            <person name="Barry K."/>
            <person name="Miller A.N."/>
            <person name="Grigoriev I.V."/>
            <person name="Debuchy R."/>
            <person name="Gladieux P."/>
            <person name="Hiltunen Thoren M."/>
            <person name="Johannesson H."/>
        </authorList>
    </citation>
    <scope>NUCLEOTIDE SEQUENCE</scope>
    <source>
        <strain evidence="5">CBS 958.72</strain>
    </source>
</reference>
<evidence type="ECO:0000256" key="1">
    <source>
        <dbReference type="SAM" id="MobiDB-lite"/>
    </source>
</evidence>
<name>A0AAE0NFA7_9PEZI</name>
<feature type="chain" id="PRO_5042077707" description="DUF7137 domain-containing protein" evidence="3">
    <location>
        <begin position="24"/>
        <end position="288"/>
    </location>
</feature>
<keyword evidence="2" id="KW-1133">Transmembrane helix</keyword>
<feature type="region of interest" description="Disordered" evidence="1">
    <location>
        <begin position="42"/>
        <end position="122"/>
    </location>
</feature>
<evidence type="ECO:0000313" key="5">
    <source>
        <dbReference type="EMBL" id="KAK3380366.1"/>
    </source>
</evidence>
<sequence length="288" mass="30733">MRTTRSVGQLAVALLSLSPAVSAWSSWPRWLPELDSLIVRRDDSSSSSHTSSTPTPTGNPTSTPTNSGKHTPPAATSVNLNTGGITKSKTGSATETGTQSGGSDSDSSEPTHTEFNPVDPAGNVVMVTPALTDGTQLYKIDEPVTWVWNYTSLQGTPTAIDVLVSCSVATRTWTLTQNMTFATQATFTWDTSQYAENELLTERYTLVIYDAESSISAPPEAGYLSPFTGFTFGMYQKRPYQDLGEWKCATCSGAMSGMDNRAVGAAMVMSIATVLSFTWFVAGFGALL</sequence>
<feature type="compositionally biased region" description="Low complexity" evidence="1">
    <location>
        <begin position="45"/>
        <end position="68"/>
    </location>
</feature>
<reference evidence="5" key="2">
    <citation type="submission" date="2023-06" db="EMBL/GenBank/DDBJ databases">
        <authorList>
            <consortium name="Lawrence Berkeley National Laboratory"/>
            <person name="Haridas S."/>
            <person name="Hensen N."/>
            <person name="Bonometti L."/>
            <person name="Westerberg I."/>
            <person name="Brannstrom I.O."/>
            <person name="Guillou S."/>
            <person name="Cros-Aarteil S."/>
            <person name="Calhoun S."/>
            <person name="Kuo A."/>
            <person name="Mondo S."/>
            <person name="Pangilinan J."/>
            <person name="Riley R."/>
            <person name="Labutti K."/>
            <person name="Andreopoulos B."/>
            <person name="Lipzen A."/>
            <person name="Chen C."/>
            <person name="Yanf M."/>
            <person name="Daum C."/>
            <person name="Ng V."/>
            <person name="Clum A."/>
            <person name="Steindorff A."/>
            <person name="Ohm R."/>
            <person name="Martin F."/>
            <person name="Silar P."/>
            <person name="Natvig D."/>
            <person name="Lalanne C."/>
            <person name="Gautier V."/>
            <person name="Ament-Velasquez S.L."/>
            <person name="Kruys A."/>
            <person name="Hutchinson M.I."/>
            <person name="Powell A.J."/>
            <person name="Barry K."/>
            <person name="Miller A.N."/>
            <person name="Grigoriev I.V."/>
            <person name="Debuchy R."/>
            <person name="Gladieux P."/>
            <person name="Thoren M.H."/>
            <person name="Johannesson H."/>
        </authorList>
    </citation>
    <scope>NUCLEOTIDE SEQUENCE</scope>
    <source>
        <strain evidence="5">CBS 958.72</strain>
    </source>
</reference>
<feature type="transmembrane region" description="Helical" evidence="2">
    <location>
        <begin position="262"/>
        <end position="287"/>
    </location>
</feature>
<keyword evidence="2" id="KW-0472">Membrane</keyword>
<evidence type="ECO:0000259" key="4">
    <source>
        <dbReference type="Pfam" id="PF23585"/>
    </source>
</evidence>
<protein>
    <recommendedName>
        <fullName evidence="4">DUF7137 domain-containing protein</fullName>
    </recommendedName>
</protein>